<dbReference type="InterPro" id="IPR032466">
    <property type="entry name" value="Metal_Hydrolase"/>
</dbReference>
<feature type="binding site" evidence="7">
    <location>
        <position position="105"/>
    </location>
    <ligand>
        <name>substrate</name>
    </ligand>
</feature>
<name>A0A562NMF0_9RHOB</name>
<comment type="similarity">
    <text evidence="1 5">Belongs to the metallo-dependent hydrolases superfamily. NagA family.</text>
</comment>
<dbReference type="Gene3D" id="3.20.20.140">
    <property type="entry name" value="Metal-dependent hydrolases"/>
    <property type="match status" value="1"/>
</dbReference>
<sequence length="341" mass="35589">MRALRPLGRDRPDLSVSVLAPGLTDLQVNGGGGVLVNTSPTPEGLRAIRAAHLGLGTAALLPTVITDAPEVLEAAADAAIACRGEPGLEGLHIEGPHISARKKGTHEARHIRPLDQRGMAVLRRLRAAGVPVLLTLAPEETDPALLREAVAMGVTVSAGHSMASADQARQAMADGVTMFTHLFNAMPQMESRAPGIIAAAILSDAYVGLIADGIHVDWDALRVAMAARPRVDRSFLVSDAMPTVGGPDSFILYGQPIHVDNGRLVNAQGALAGAHVSLLDCVRRLVAHTPVPLETALQMASDIPRRAMGLAPLRLEAGLPVDQVLALDGPELARVSLPLAP</sequence>
<evidence type="ECO:0000313" key="11">
    <source>
        <dbReference type="Proteomes" id="UP000316225"/>
    </source>
</evidence>
<dbReference type="InterPro" id="IPR011059">
    <property type="entry name" value="Metal-dep_hydrolase_composite"/>
</dbReference>
<dbReference type="GO" id="GO:0046872">
    <property type="term" value="F:metal ion binding"/>
    <property type="evidence" value="ECO:0007669"/>
    <property type="project" value="UniProtKB-KW"/>
</dbReference>
<dbReference type="PANTHER" id="PTHR11113:SF14">
    <property type="entry name" value="N-ACETYLGLUCOSAMINE-6-PHOSPHATE DEACETYLASE"/>
    <property type="match status" value="1"/>
</dbReference>
<feature type="binding site" evidence="8">
    <location>
        <position position="160"/>
    </location>
    <ligand>
        <name>Zn(2+)</name>
        <dbReference type="ChEBI" id="CHEBI:29105"/>
    </ligand>
</feature>
<dbReference type="GO" id="GO:0008448">
    <property type="term" value="F:N-acetylglucosamine-6-phosphate deacetylase activity"/>
    <property type="evidence" value="ECO:0007669"/>
    <property type="project" value="InterPro"/>
</dbReference>
<reference evidence="10 11" key="1">
    <citation type="journal article" date="2015" name="Stand. Genomic Sci.">
        <title>Genomic Encyclopedia of Bacterial and Archaeal Type Strains, Phase III: the genomes of soil and plant-associated and newly described type strains.</title>
        <authorList>
            <person name="Whitman W.B."/>
            <person name="Woyke T."/>
            <person name="Klenk H.P."/>
            <person name="Zhou Y."/>
            <person name="Lilburn T.G."/>
            <person name="Beck B.J."/>
            <person name="De Vos P."/>
            <person name="Vandamme P."/>
            <person name="Eisen J.A."/>
            <person name="Garrity G."/>
            <person name="Hugenholtz P."/>
            <person name="Kyrpides N.C."/>
        </authorList>
    </citation>
    <scope>NUCLEOTIDE SEQUENCE [LARGE SCALE GENOMIC DNA]</scope>
    <source>
        <strain evidence="10 11">CGMCC 1.5364</strain>
    </source>
</reference>
<dbReference type="PIRSF" id="PIRSF038994">
    <property type="entry name" value="NagA"/>
    <property type="match status" value="1"/>
</dbReference>
<evidence type="ECO:0000256" key="5">
    <source>
        <dbReference type="PIRNR" id="PIRNR038994"/>
    </source>
</evidence>
<keyword evidence="2 8" id="KW-0479">Metal-binding</keyword>
<accession>A0A562NMF0</accession>
<organism evidence="10 11">
    <name type="scientific">Paracoccus sulfuroxidans</name>
    <dbReference type="NCBI Taxonomy" id="384678"/>
    <lineage>
        <taxon>Bacteria</taxon>
        <taxon>Pseudomonadati</taxon>
        <taxon>Pseudomonadota</taxon>
        <taxon>Alphaproteobacteria</taxon>
        <taxon>Rhodobacterales</taxon>
        <taxon>Paracoccaceae</taxon>
        <taxon>Paracoccus</taxon>
    </lineage>
</organism>
<evidence type="ECO:0000256" key="4">
    <source>
        <dbReference type="ARBA" id="ARBA00023277"/>
    </source>
</evidence>
<proteinExistence type="inferred from homology"/>
<dbReference type="AlphaFoldDB" id="A0A562NMF0"/>
<feature type="binding site" evidence="7">
    <location>
        <position position="192"/>
    </location>
    <ligand>
        <name>substrate</name>
    </ligand>
</feature>
<evidence type="ECO:0000256" key="6">
    <source>
        <dbReference type="PIRSR" id="PIRSR038994-1"/>
    </source>
</evidence>
<dbReference type="InterPro" id="IPR003764">
    <property type="entry name" value="GlcNAc_6-P_deAcase"/>
</dbReference>
<evidence type="ECO:0000256" key="1">
    <source>
        <dbReference type="ARBA" id="ARBA00010716"/>
    </source>
</evidence>
<dbReference type="PANTHER" id="PTHR11113">
    <property type="entry name" value="N-ACETYLGLUCOSAMINE-6-PHOSPHATE DEACETYLASE"/>
    <property type="match status" value="1"/>
</dbReference>
<feature type="active site" description="Proton donor/acceptor" evidence="6">
    <location>
        <position position="239"/>
    </location>
</feature>
<feature type="binding site" evidence="7">
    <location>
        <begin position="271"/>
        <end position="273"/>
    </location>
    <ligand>
        <name>substrate</name>
    </ligand>
</feature>
<evidence type="ECO:0000259" key="9">
    <source>
        <dbReference type="Pfam" id="PF01979"/>
    </source>
</evidence>
<keyword evidence="11" id="KW-1185">Reference proteome</keyword>
<comment type="caution">
    <text evidence="10">The sequence shown here is derived from an EMBL/GenBank/DDBJ whole genome shotgun (WGS) entry which is preliminary data.</text>
</comment>
<dbReference type="GO" id="GO:0006046">
    <property type="term" value="P:N-acetylglucosamine catabolic process"/>
    <property type="evidence" value="ECO:0007669"/>
    <property type="project" value="TreeGrafter"/>
</dbReference>
<dbReference type="Proteomes" id="UP000316225">
    <property type="component" value="Unassembled WGS sequence"/>
</dbReference>
<evidence type="ECO:0000256" key="3">
    <source>
        <dbReference type="ARBA" id="ARBA00022801"/>
    </source>
</evidence>
<feature type="domain" description="Amidohydrolase-related" evidence="9">
    <location>
        <begin position="19"/>
        <end position="311"/>
    </location>
</feature>
<keyword evidence="4 5" id="KW-0119">Carbohydrate metabolism</keyword>
<dbReference type="Gene3D" id="2.30.40.10">
    <property type="entry name" value="Urease, subunit C, domain 1"/>
    <property type="match status" value="1"/>
</dbReference>
<evidence type="ECO:0000256" key="2">
    <source>
        <dbReference type="ARBA" id="ARBA00022723"/>
    </source>
</evidence>
<feature type="binding site" evidence="7">
    <location>
        <begin position="184"/>
        <end position="185"/>
    </location>
    <ligand>
        <name>substrate</name>
    </ligand>
</feature>
<dbReference type="EMBL" id="VLKU01000007">
    <property type="protein sequence ID" value="TWI33372.1"/>
    <property type="molecule type" value="Genomic_DNA"/>
</dbReference>
<feature type="binding site" evidence="8">
    <location>
        <position position="181"/>
    </location>
    <ligand>
        <name>Zn(2+)</name>
        <dbReference type="ChEBI" id="CHEBI:29105"/>
    </ligand>
</feature>
<feature type="binding site" evidence="8">
    <location>
        <position position="94"/>
    </location>
    <ligand>
        <name>Zn(2+)</name>
        <dbReference type="ChEBI" id="CHEBI:29105"/>
    </ligand>
</feature>
<gene>
    <name evidence="10" type="ORF">IQ24_02513</name>
</gene>
<evidence type="ECO:0000256" key="7">
    <source>
        <dbReference type="PIRSR" id="PIRSR038994-2"/>
    </source>
</evidence>
<protein>
    <submittedName>
        <fullName evidence="10">N-acetylglucosamine-6-phosphate deacetylase</fullName>
    </submittedName>
</protein>
<comment type="cofactor">
    <cofactor evidence="8">
        <name>a divalent metal cation</name>
        <dbReference type="ChEBI" id="CHEBI:60240"/>
    </cofactor>
    <text evidence="8">Binds 1 divalent metal cation per subunit.</text>
</comment>
<feature type="binding site" evidence="7">
    <location>
        <position position="215"/>
    </location>
    <ligand>
        <name>substrate</name>
    </ligand>
</feature>
<dbReference type="Pfam" id="PF01979">
    <property type="entry name" value="Amidohydro_1"/>
    <property type="match status" value="1"/>
</dbReference>
<evidence type="ECO:0000256" key="8">
    <source>
        <dbReference type="PIRSR" id="PIRSR038994-3"/>
    </source>
</evidence>
<keyword evidence="3 5" id="KW-0378">Hydrolase</keyword>
<evidence type="ECO:0000313" key="10">
    <source>
        <dbReference type="EMBL" id="TWI33372.1"/>
    </source>
</evidence>
<dbReference type="SUPFAM" id="SSF51556">
    <property type="entry name" value="Metallo-dependent hydrolases"/>
    <property type="match status" value="1"/>
</dbReference>
<dbReference type="InterPro" id="IPR006680">
    <property type="entry name" value="Amidohydro-rel"/>
</dbReference>